<gene>
    <name evidence="2" type="ORF">DES49_0218</name>
</gene>
<dbReference type="AlphaFoldDB" id="A0A4R7K3F2"/>
<feature type="region of interest" description="Disordered" evidence="1">
    <location>
        <begin position="1"/>
        <end position="23"/>
    </location>
</feature>
<proteinExistence type="predicted"/>
<accession>A0A4R7K3F2</accession>
<dbReference type="RefSeq" id="WP_133734540.1">
    <property type="nucleotide sequence ID" value="NZ_SOAX01000001.1"/>
</dbReference>
<dbReference type="OrthoDB" id="6370222at2"/>
<sequence length="92" mass="10969">MEMEQQEVRHRHRRSEPEPTAPDVALDQFSSVHEHLHERLCEELVSLEKRVSALRESPSLHSPTIISTYERMIRKKQDFMERWGMDTHCGCR</sequence>
<dbReference type="EMBL" id="SOAX01000001">
    <property type="protein sequence ID" value="TDT44119.1"/>
    <property type="molecule type" value="Genomic_DNA"/>
</dbReference>
<comment type="caution">
    <text evidence="2">The sequence shown here is derived from an EMBL/GenBank/DDBJ whole genome shotgun (WGS) entry which is preliminary data.</text>
</comment>
<protein>
    <submittedName>
        <fullName evidence="2">Uncharacterized protein</fullName>
    </submittedName>
</protein>
<evidence type="ECO:0000313" key="2">
    <source>
        <dbReference type="EMBL" id="TDT44119.1"/>
    </source>
</evidence>
<organism evidence="2 3">
    <name type="scientific">Halospina denitrificans</name>
    <dbReference type="NCBI Taxonomy" id="332522"/>
    <lineage>
        <taxon>Bacteria</taxon>
        <taxon>Pseudomonadati</taxon>
        <taxon>Pseudomonadota</taxon>
        <taxon>Gammaproteobacteria</taxon>
        <taxon>Halospina</taxon>
    </lineage>
</organism>
<evidence type="ECO:0000313" key="3">
    <source>
        <dbReference type="Proteomes" id="UP000295830"/>
    </source>
</evidence>
<name>A0A4R7K3F2_9GAMM</name>
<evidence type="ECO:0000256" key="1">
    <source>
        <dbReference type="SAM" id="MobiDB-lite"/>
    </source>
</evidence>
<keyword evidence="3" id="KW-1185">Reference proteome</keyword>
<dbReference type="Proteomes" id="UP000295830">
    <property type="component" value="Unassembled WGS sequence"/>
</dbReference>
<reference evidence="2 3" key="1">
    <citation type="submission" date="2019-03" db="EMBL/GenBank/DDBJ databases">
        <title>Genomic Encyclopedia of Type Strains, Phase IV (KMG-IV): sequencing the most valuable type-strain genomes for metagenomic binning, comparative biology and taxonomic classification.</title>
        <authorList>
            <person name="Goeker M."/>
        </authorList>
    </citation>
    <scope>NUCLEOTIDE SEQUENCE [LARGE SCALE GENOMIC DNA]</scope>
    <source>
        <strain evidence="2 3">DSM 15505</strain>
    </source>
</reference>